<protein>
    <submittedName>
        <fullName evidence="2">GAF domain-containing protein</fullName>
    </submittedName>
</protein>
<proteinExistence type="predicted"/>
<dbReference type="AlphaFoldDB" id="A0A6L6JGV0"/>
<dbReference type="SUPFAM" id="SSF55781">
    <property type="entry name" value="GAF domain-like"/>
    <property type="match status" value="1"/>
</dbReference>
<dbReference type="OrthoDB" id="9148869at2"/>
<evidence type="ECO:0000313" key="3">
    <source>
        <dbReference type="Proteomes" id="UP000478183"/>
    </source>
</evidence>
<reference evidence="2 3" key="1">
    <citation type="submission" date="2019-11" db="EMBL/GenBank/DDBJ databases">
        <authorList>
            <person name="Dong K."/>
        </authorList>
    </citation>
    <scope>NUCLEOTIDE SEQUENCE [LARGE SCALE GENOMIC DNA]</scope>
    <source>
        <strain evidence="2 3">NBRC 111993</strain>
    </source>
</reference>
<dbReference type="EMBL" id="WMIE01000020">
    <property type="protein sequence ID" value="MTH79797.1"/>
    <property type="molecule type" value="Genomic_DNA"/>
</dbReference>
<dbReference type="Gene3D" id="3.30.450.40">
    <property type="match status" value="1"/>
</dbReference>
<organism evidence="2 3">
    <name type="scientific">Paracoccus aestuariivivens</name>
    <dbReference type="NCBI Taxonomy" id="1820333"/>
    <lineage>
        <taxon>Bacteria</taxon>
        <taxon>Pseudomonadati</taxon>
        <taxon>Pseudomonadota</taxon>
        <taxon>Alphaproteobacteria</taxon>
        <taxon>Rhodobacterales</taxon>
        <taxon>Paracoccaceae</taxon>
        <taxon>Paracoccus</taxon>
    </lineage>
</organism>
<dbReference type="Proteomes" id="UP000478183">
    <property type="component" value="Unassembled WGS sequence"/>
</dbReference>
<name>A0A6L6JGV0_9RHOB</name>
<feature type="domain" description="GAF" evidence="1">
    <location>
        <begin position="15"/>
        <end position="110"/>
    </location>
</feature>
<gene>
    <name evidence="2" type="ORF">GL286_18960</name>
</gene>
<keyword evidence="3" id="KW-1185">Reference proteome</keyword>
<dbReference type="InterPro" id="IPR003018">
    <property type="entry name" value="GAF"/>
</dbReference>
<accession>A0A6L6JGV0</accession>
<dbReference type="RefSeq" id="WP_155097146.1">
    <property type="nucleotide sequence ID" value="NZ_WMIE01000020.1"/>
</dbReference>
<dbReference type="InterPro" id="IPR029016">
    <property type="entry name" value="GAF-like_dom_sf"/>
</dbReference>
<evidence type="ECO:0000259" key="1">
    <source>
        <dbReference type="Pfam" id="PF13185"/>
    </source>
</evidence>
<comment type="caution">
    <text evidence="2">The sequence shown here is derived from an EMBL/GenBank/DDBJ whole genome shotgun (WGS) entry which is preliminary data.</text>
</comment>
<dbReference type="Pfam" id="PF13185">
    <property type="entry name" value="GAF_2"/>
    <property type="match status" value="1"/>
</dbReference>
<sequence length="314" mass="33953">MDDLIDPMTDTFIRVAEVWVPEGDRLVHKSGVYGDLHAFEEASRLQSFAKGEGLPGKAWAEARPVVLNEFEGSYFKRTAAANEAGLTSAVAIPVFAGKSLMAVLVVLCGADQKHKGAIEVWRDNGSALVLDGGYYGGATEFETISRQTEFTYGRGLPGTVWASNTPMLMRELGWGYGFVRSAEAEGAGLKHGLGLPIPTPGKESFVLTLLSSQNTPIARRFEIWDARHNHARATRQAVLIDGICEREGSLASKQNPPVDAAVAVSWHGPVGQVLGSGLPYARFDDTGLPAGYRSIVALPIYRETDLAYVVAWYL</sequence>
<evidence type="ECO:0000313" key="2">
    <source>
        <dbReference type="EMBL" id="MTH79797.1"/>
    </source>
</evidence>